<dbReference type="EMBL" id="JANBOH010000197">
    <property type="protein sequence ID" value="KAJ1644038.1"/>
    <property type="molecule type" value="Genomic_DNA"/>
</dbReference>
<keyword evidence="2" id="KW-1185">Reference proteome</keyword>
<comment type="caution">
    <text evidence="1">The sequence shown here is derived from an EMBL/GenBank/DDBJ whole genome shotgun (WGS) entry which is preliminary data.</text>
</comment>
<accession>A0A9W8CIS4</accession>
<sequence length="126" mass="13008">MVTGNTGAQECSGNAAICPNNQDGVSQTYLQCDSWAGKYVTASCPADQVCYANPNVKDTIMCAPPGVGGVPSAGQCTEASTKCADSGKSGKYYSCEPWSGQYVDGACPSGLICYDRKNKPGVVDCL</sequence>
<name>A0A9W8CIS4_9FUNG</name>
<protein>
    <submittedName>
        <fullName evidence="1">Uncharacterized protein</fullName>
    </submittedName>
</protein>
<dbReference type="Proteomes" id="UP001145021">
    <property type="component" value="Unassembled WGS sequence"/>
</dbReference>
<dbReference type="AlphaFoldDB" id="A0A9W8CIS4"/>
<evidence type="ECO:0000313" key="2">
    <source>
        <dbReference type="Proteomes" id="UP001145021"/>
    </source>
</evidence>
<reference evidence="1" key="1">
    <citation type="submission" date="2022-07" db="EMBL/GenBank/DDBJ databases">
        <title>Phylogenomic reconstructions and comparative analyses of Kickxellomycotina fungi.</title>
        <authorList>
            <person name="Reynolds N.K."/>
            <person name="Stajich J.E."/>
            <person name="Barry K."/>
            <person name="Grigoriev I.V."/>
            <person name="Crous P."/>
            <person name="Smith M.E."/>
        </authorList>
    </citation>
    <scope>NUCLEOTIDE SEQUENCE</scope>
    <source>
        <strain evidence="1">NBRC 105413</strain>
    </source>
</reference>
<organism evidence="1 2">
    <name type="scientific">Coemansia asiatica</name>
    <dbReference type="NCBI Taxonomy" id="1052880"/>
    <lineage>
        <taxon>Eukaryota</taxon>
        <taxon>Fungi</taxon>
        <taxon>Fungi incertae sedis</taxon>
        <taxon>Zoopagomycota</taxon>
        <taxon>Kickxellomycotina</taxon>
        <taxon>Kickxellomycetes</taxon>
        <taxon>Kickxellales</taxon>
        <taxon>Kickxellaceae</taxon>
        <taxon>Coemansia</taxon>
    </lineage>
</organism>
<proteinExistence type="predicted"/>
<gene>
    <name evidence="1" type="ORF">LPJ64_004236</name>
</gene>
<evidence type="ECO:0000313" key="1">
    <source>
        <dbReference type="EMBL" id="KAJ1644038.1"/>
    </source>
</evidence>